<evidence type="ECO:0000313" key="3">
    <source>
        <dbReference type="Proteomes" id="UP001219934"/>
    </source>
</evidence>
<dbReference type="Proteomes" id="UP001219934">
    <property type="component" value="Unassembled WGS sequence"/>
</dbReference>
<accession>A0AAD6BMK1</accession>
<evidence type="ECO:0000259" key="1">
    <source>
        <dbReference type="PROSITE" id="PS51444"/>
    </source>
</evidence>
<dbReference type="AlphaFoldDB" id="A0AAD6BMK1"/>
<dbReference type="SMART" id="SM00498">
    <property type="entry name" value="FH2"/>
    <property type="match status" value="1"/>
</dbReference>
<dbReference type="PROSITE" id="PS51444">
    <property type="entry name" value="FH2"/>
    <property type="match status" value="1"/>
</dbReference>
<dbReference type="InterPro" id="IPR051412">
    <property type="entry name" value="Formin_Homology_Diaphanous_sf"/>
</dbReference>
<dbReference type="GO" id="GO:0005884">
    <property type="term" value="C:actin filament"/>
    <property type="evidence" value="ECO:0007669"/>
    <property type="project" value="TreeGrafter"/>
</dbReference>
<dbReference type="Gene3D" id="1.20.58.2220">
    <property type="entry name" value="Formin, FH2 domain"/>
    <property type="match status" value="1"/>
</dbReference>
<dbReference type="PANTHER" id="PTHR45691:SF3">
    <property type="entry name" value="PROTEIN DIAPHANOUS HOMOLOG 2"/>
    <property type="match status" value="1"/>
</dbReference>
<keyword evidence="3" id="KW-1185">Reference proteome</keyword>
<sequence>MSSLVGSGHWPWCRGLRVVSQARGPAAAATLYFFLSRLPFGHNLIKNLPEQKELNALAELKGEYEELVESEQFGIVMSSVKLLRPRLNGIIFKLTFEEQVNNIRPDIMNVTFACEEVKKSEGLSKLLEFVLLVGNYMNAGSRNAQTFGFNINFLCKLRDTKSISQNTTLLHFLVEKCEEAHQEILRFPDELEHVESASKVSAEILKSSLTTMESHIQRLENDIENFPKTDDKQDKFVEKIQKTTLVPSGHKSEFPRSWPISILLGSDTRPDVAAPLSSRVILLTGCLDYSSQGQERCTVGVQELHP</sequence>
<dbReference type="SUPFAM" id="SSF101447">
    <property type="entry name" value="Formin homology 2 domain (FH2 domain)"/>
    <property type="match status" value="1"/>
</dbReference>
<feature type="domain" description="FH2" evidence="1">
    <location>
        <begin position="1"/>
        <end position="306"/>
    </location>
</feature>
<protein>
    <recommendedName>
        <fullName evidence="1">FH2 domain-containing protein</fullName>
    </recommendedName>
</protein>
<evidence type="ECO:0000313" key="2">
    <source>
        <dbReference type="EMBL" id="KAJ4945552.1"/>
    </source>
</evidence>
<dbReference type="Pfam" id="PF02181">
    <property type="entry name" value="FH2"/>
    <property type="match status" value="1"/>
</dbReference>
<dbReference type="EMBL" id="JAPTMU010000003">
    <property type="protein sequence ID" value="KAJ4945552.1"/>
    <property type="molecule type" value="Genomic_DNA"/>
</dbReference>
<reference evidence="2" key="1">
    <citation type="submission" date="2022-11" db="EMBL/GenBank/DDBJ databases">
        <title>Chromosome-level genome of Pogonophryne albipinna.</title>
        <authorList>
            <person name="Jo E."/>
        </authorList>
    </citation>
    <scope>NUCLEOTIDE SEQUENCE</scope>
    <source>
        <strain evidence="2">SGF0006</strain>
        <tissue evidence="2">Muscle</tissue>
    </source>
</reference>
<comment type="caution">
    <text evidence="2">The sequence shown here is derived from an EMBL/GenBank/DDBJ whole genome shotgun (WGS) entry which is preliminary data.</text>
</comment>
<name>A0AAD6BMK1_9TELE</name>
<dbReference type="PANTHER" id="PTHR45691">
    <property type="entry name" value="PROTEIN DIAPHANOUS"/>
    <property type="match status" value="1"/>
</dbReference>
<dbReference type="GO" id="GO:0030041">
    <property type="term" value="P:actin filament polymerization"/>
    <property type="evidence" value="ECO:0007669"/>
    <property type="project" value="TreeGrafter"/>
</dbReference>
<dbReference type="InterPro" id="IPR042201">
    <property type="entry name" value="FH2_Formin_sf"/>
</dbReference>
<dbReference type="InterPro" id="IPR015425">
    <property type="entry name" value="FH2_Formin"/>
</dbReference>
<organism evidence="2 3">
    <name type="scientific">Pogonophryne albipinna</name>
    <dbReference type="NCBI Taxonomy" id="1090488"/>
    <lineage>
        <taxon>Eukaryota</taxon>
        <taxon>Metazoa</taxon>
        <taxon>Chordata</taxon>
        <taxon>Craniata</taxon>
        <taxon>Vertebrata</taxon>
        <taxon>Euteleostomi</taxon>
        <taxon>Actinopterygii</taxon>
        <taxon>Neopterygii</taxon>
        <taxon>Teleostei</taxon>
        <taxon>Neoteleostei</taxon>
        <taxon>Acanthomorphata</taxon>
        <taxon>Eupercaria</taxon>
        <taxon>Perciformes</taxon>
        <taxon>Notothenioidei</taxon>
        <taxon>Pogonophryne</taxon>
    </lineage>
</organism>
<gene>
    <name evidence="2" type="ORF">JOQ06_023233</name>
</gene>
<proteinExistence type="predicted"/>